<protein>
    <submittedName>
        <fullName evidence="10">Cytochrome c3 family protein</fullName>
    </submittedName>
</protein>
<proteinExistence type="predicted"/>
<evidence type="ECO:0000256" key="4">
    <source>
        <dbReference type="ARBA" id="ARBA00022617"/>
    </source>
</evidence>
<keyword evidence="8" id="KW-0732">Signal</keyword>
<dbReference type="InterPro" id="IPR012286">
    <property type="entry name" value="Tetrahaem_cytochrome"/>
</dbReference>
<keyword evidence="7" id="KW-0408">Iron</keyword>
<evidence type="ECO:0000256" key="5">
    <source>
        <dbReference type="ARBA" id="ARBA00022723"/>
    </source>
</evidence>
<evidence type="ECO:0000256" key="8">
    <source>
        <dbReference type="SAM" id="SignalP"/>
    </source>
</evidence>
<name>A0A6I1ELF3_9BURK</name>
<reference evidence="10 11" key="1">
    <citation type="submission" date="2019-10" db="EMBL/GenBank/DDBJ databases">
        <title>Genome diversity of Sutterella seckii.</title>
        <authorList>
            <person name="Chaplin A.V."/>
            <person name="Sokolova S.R."/>
            <person name="Mosin K.A."/>
            <person name="Ivanova E.L."/>
            <person name="Kochetkova T.O."/>
            <person name="Goltsov A.Y."/>
            <person name="Trofimov D.Y."/>
            <person name="Efimov B.A."/>
        </authorList>
    </citation>
    <scope>NUCLEOTIDE SEQUENCE [LARGE SCALE GENOMIC DNA]</scope>
    <source>
        <strain evidence="10 11">ASD393</strain>
    </source>
</reference>
<dbReference type="OrthoDB" id="9154260at2"/>
<feature type="chain" id="PRO_5026296989" evidence="8">
    <location>
        <begin position="20"/>
        <end position="109"/>
    </location>
</feature>
<comment type="subcellular location">
    <subcellularLocation>
        <location evidence="2">Cell envelope</location>
    </subcellularLocation>
</comment>
<dbReference type="AlphaFoldDB" id="A0A6I1ELF3"/>
<keyword evidence="3" id="KW-0813">Transport</keyword>
<dbReference type="InterPro" id="IPR036280">
    <property type="entry name" value="Multihaem_cyt_sf"/>
</dbReference>
<feature type="signal peptide" evidence="8">
    <location>
        <begin position="1"/>
        <end position="19"/>
    </location>
</feature>
<evidence type="ECO:0000313" key="11">
    <source>
        <dbReference type="Proteomes" id="UP000430564"/>
    </source>
</evidence>
<keyword evidence="4" id="KW-0349">Heme</keyword>
<comment type="caution">
    <text evidence="10">The sequence shown here is derived from an EMBL/GenBank/DDBJ whole genome shotgun (WGS) entry which is preliminary data.</text>
</comment>
<dbReference type="GO" id="GO:0030313">
    <property type="term" value="C:cell envelope"/>
    <property type="evidence" value="ECO:0007669"/>
    <property type="project" value="UniProtKB-SubCell"/>
</dbReference>
<dbReference type="EMBL" id="WEHX01000129">
    <property type="protein sequence ID" value="KAB7653175.1"/>
    <property type="molecule type" value="Genomic_DNA"/>
</dbReference>
<accession>A0A6I1ELF3</accession>
<sequence length="109" mass="12064">MKKELLCILGLLCLSGALAAQPATADRHAARGMGCEACYADNDKTRPVRKDACLKCHGSYESMARRTEKVVPNPHFNHYGDRDCTTCHKGHQQSVVFCNACHQFDLKTP</sequence>
<feature type="domain" description="Tetrahaem cytochrome" evidence="9">
    <location>
        <begin position="28"/>
        <end position="103"/>
    </location>
</feature>
<evidence type="ECO:0000256" key="7">
    <source>
        <dbReference type="ARBA" id="ARBA00023004"/>
    </source>
</evidence>
<comment type="cofactor">
    <cofactor evidence="1">
        <name>heme c</name>
        <dbReference type="ChEBI" id="CHEBI:61717"/>
    </cofactor>
</comment>
<evidence type="ECO:0000256" key="6">
    <source>
        <dbReference type="ARBA" id="ARBA00022982"/>
    </source>
</evidence>
<dbReference type="SUPFAM" id="SSF48695">
    <property type="entry name" value="Multiheme cytochromes"/>
    <property type="match status" value="1"/>
</dbReference>
<evidence type="ECO:0000256" key="3">
    <source>
        <dbReference type="ARBA" id="ARBA00022448"/>
    </source>
</evidence>
<gene>
    <name evidence="10" type="ORF">GBM95_11005</name>
</gene>
<dbReference type="Proteomes" id="UP000430564">
    <property type="component" value="Unassembled WGS sequence"/>
</dbReference>
<organism evidence="10 11">
    <name type="scientific">Sutterella seckii</name>
    <dbReference type="NCBI Taxonomy" id="1944635"/>
    <lineage>
        <taxon>Bacteria</taxon>
        <taxon>Pseudomonadati</taxon>
        <taxon>Pseudomonadota</taxon>
        <taxon>Betaproteobacteria</taxon>
        <taxon>Burkholderiales</taxon>
        <taxon>Sutterellaceae</taxon>
        <taxon>Sutterella</taxon>
    </lineage>
</organism>
<evidence type="ECO:0000259" key="9">
    <source>
        <dbReference type="Pfam" id="PF14537"/>
    </source>
</evidence>
<evidence type="ECO:0000256" key="2">
    <source>
        <dbReference type="ARBA" id="ARBA00004196"/>
    </source>
</evidence>
<evidence type="ECO:0000256" key="1">
    <source>
        <dbReference type="ARBA" id="ARBA00001926"/>
    </source>
</evidence>
<evidence type="ECO:0000313" key="10">
    <source>
        <dbReference type="EMBL" id="KAB7653175.1"/>
    </source>
</evidence>
<keyword evidence="5" id="KW-0479">Metal-binding</keyword>
<keyword evidence="6" id="KW-0249">Electron transport</keyword>
<dbReference type="Pfam" id="PF14537">
    <property type="entry name" value="Cytochrom_c3_2"/>
    <property type="match status" value="1"/>
</dbReference>
<dbReference type="Gene3D" id="1.10.1130.10">
    <property type="entry name" value="Flavocytochrome C3, Chain A"/>
    <property type="match status" value="1"/>
</dbReference>
<dbReference type="GO" id="GO:0046872">
    <property type="term" value="F:metal ion binding"/>
    <property type="evidence" value="ECO:0007669"/>
    <property type="project" value="UniProtKB-KW"/>
</dbReference>